<dbReference type="GeneID" id="87892415"/>
<dbReference type="RefSeq" id="XP_062729930.1">
    <property type="nucleotide sequence ID" value="XM_062873050.1"/>
</dbReference>
<organism evidence="4 5">
    <name type="scientific">Podospora bellae-mahoneyi</name>
    <dbReference type="NCBI Taxonomy" id="2093777"/>
    <lineage>
        <taxon>Eukaryota</taxon>
        <taxon>Fungi</taxon>
        <taxon>Dikarya</taxon>
        <taxon>Ascomycota</taxon>
        <taxon>Pezizomycotina</taxon>
        <taxon>Sordariomycetes</taxon>
        <taxon>Sordariomycetidae</taxon>
        <taxon>Sordariales</taxon>
        <taxon>Podosporaceae</taxon>
        <taxon>Podospora</taxon>
    </lineage>
</organism>
<comment type="subcellular location">
    <subcellularLocation>
        <location evidence="3">Peroxisome membrane</location>
    </subcellularLocation>
</comment>
<dbReference type="EMBL" id="JAFFGZ010000008">
    <property type="protein sequence ID" value="KAK4640954.1"/>
    <property type="molecule type" value="Genomic_DNA"/>
</dbReference>
<keyword evidence="2" id="KW-0576">Peroxisome</keyword>
<comment type="caution">
    <text evidence="4">The sequence shown here is derived from an EMBL/GenBank/DDBJ whole genome shotgun (WGS) entry which is preliminary data.</text>
</comment>
<keyword evidence="5" id="KW-1185">Reference proteome</keyword>
<dbReference type="Pfam" id="PF05648">
    <property type="entry name" value="PEX11"/>
    <property type="match status" value="1"/>
</dbReference>
<evidence type="ECO:0000256" key="1">
    <source>
        <dbReference type="ARBA" id="ARBA00023136"/>
    </source>
</evidence>
<dbReference type="InterPro" id="IPR008733">
    <property type="entry name" value="PEX11"/>
</dbReference>
<evidence type="ECO:0000256" key="3">
    <source>
        <dbReference type="ARBA" id="ARBA00046271"/>
    </source>
</evidence>
<keyword evidence="1" id="KW-0472">Membrane</keyword>
<evidence type="ECO:0000313" key="5">
    <source>
        <dbReference type="Proteomes" id="UP001322138"/>
    </source>
</evidence>
<evidence type="ECO:0000313" key="4">
    <source>
        <dbReference type="EMBL" id="KAK4640954.1"/>
    </source>
</evidence>
<name>A0ABR0FB09_9PEZI</name>
<gene>
    <name evidence="4" type="ORF">QC761_0097240</name>
</gene>
<protein>
    <submittedName>
        <fullName evidence="4">Uncharacterized protein</fullName>
    </submittedName>
</protein>
<sequence length="313" mass="35213">MSRLNSHTMYEEINATSLETSTTSEIIYPVAVQRNKSTMALGPKAAVPVSKPDRLLFRLEKLFRPTKDLGSVLTTFNYFLYLLAYFDAKAHNFKSQALSLVTKHASVDGALSSTTAHPEGSPFAKLGAVVYNARTTLRLFGLLPLYVRARKLMTDSKDMDKVLWAVSAVQCSLFAIFQFLENVAFLTENGVLTSRARAGQLGGRVAAMYKIAHRAWFLGHVCDFARLMREAQIFFRRKHIDKEDITEEEAERASQWYYDWIRPLAWLPIGWQLSAWTEDGMSGKFNNLGLRGVAGVLADLKRTATLWDATKDA</sequence>
<reference evidence="4 5" key="1">
    <citation type="journal article" date="2023" name="bioRxiv">
        <title>High-quality genome assemblies of four members of thePodospora anserinaspecies complex.</title>
        <authorList>
            <person name="Ament-Velasquez S.L."/>
            <person name="Vogan A.A."/>
            <person name="Wallerman O."/>
            <person name="Hartmann F."/>
            <person name="Gautier V."/>
            <person name="Silar P."/>
            <person name="Giraud T."/>
            <person name="Johannesson H."/>
        </authorList>
    </citation>
    <scope>NUCLEOTIDE SEQUENCE [LARGE SCALE GENOMIC DNA]</scope>
    <source>
        <strain evidence="4 5">CBS 112042</strain>
    </source>
</reference>
<dbReference type="Proteomes" id="UP001322138">
    <property type="component" value="Unassembled WGS sequence"/>
</dbReference>
<proteinExistence type="predicted"/>
<accession>A0ABR0FB09</accession>
<evidence type="ECO:0000256" key="2">
    <source>
        <dbReference type="ARBA" id="ARBA00023140"/>
    </source>
</evidence>